<keyword evidence="2" id="KW-1185">Reference proteome</keyword>
<proteinExistence type="predicted"/>
<evidence type="ECO:0000313" key="2">
    <source>
        <dbReference type="Proteomes" id="UP000571554"/>
    </source>
</evidence>
<evidence type="ECO:0000313" key="1">
    <source>
        <dbReference type="EMBL" id="MBB6102688.1"/>
    </source>
</evidence>
<reference evidence="1 2" key="1">
    <citation type="submission" date="2020-08" db="EMBL/GenBank/DDBJ databases">
        <title>Above-ground endophytic microbial communities from plants in different locations in the United States.</title>
        <authorList>
            <person name="Frank C."/>
        </authorList>
    </citation>
    <scope>NUCLEOTIDE SEQUENCE [LARGE SCALE GENOMIC DNA]</scope>
    <source>
        <strain evidence="1 2">WP4_2_2</strain>
    </source>
</reference>
<protein>
    <submittedName>
        <fullName evidence="1">Uncharacterized protein</fullName>
    </submittedName>
</protein>
<dbReference type="EMBL" id="JACHBW010000006">
    <property type="protein sequence ID" value="MBB6102688.1"/>
    <property type="molecule type" value="Genomic_DNA"/>
</dbReference>
<gene>
    <name evidence="1" type="ORF">F4827_002540</name>
</gene>
<dbReference type="Proteomes" id="UP000571554">
    <property type="component" value="Unassembled WGS sequence"/>
</dbReference>
<comment type="caution">
    <text evidence="1">The sequence shown here is derived from an EMBL/GenBank/DDBJ whole genome shotgun (WGS) entry which is preliminary data.</text>
</comment>
<accession>A0A7W9WTF0</accession>
<organism evidence="1 2">
    <name type="scientific">Paraburkholderia bannensis</name>
    <dbReference type="NCBI Taxonomy" id="765414"/>
    <lineage>
        <taxon>Bacteria</taxon>
        <taxon>Pseudomonadati</taxon>
        <taxon>Pseudomonadota</taxon>
        <taxon>Betaproteobacteria</taxon>
        <taxon>Burkholderiales</taxon>
        <taxon>Burkholderiaceae</taxon>
        <taxon>Paraburkholderia</taxon>
    </lineage>
</organism>
<sequence>MSDSYQAIYDAVRSRIHGSDIGQAAESALREAFGNADNVIRCAMQEVTFSLSRPSAVYRPSVGRDGNQWCALYGENIMEGVCGFGDSPEAAMADFDANWHKKIASTGAQS</sequence>
<dbReference type="RefSeq" id="WP_183724237.1">
    <property type="nucleotide sequence ID" value="NZ_JACHBW010000006.1"/>
</dbReference>
<name>A0A7W9WTF0_9BURK</name>
<dbReference type="AlphaFoldDB" id="A0A7W9WTF0"/>